<evidence type="ECO:0000313" key="1">
    <source>
        <dbReference type="EMBL" id="QHT75007.1"/>
    </source>
</evidence>
<accession>A0A6C0H3M6</accession>
<proteinExistence type="predicted"/>
<protein>
    <submittedName>
        <fullName evidence="1">Uncharacterized protein</fullName>
    </submittedName>
</protein>
<organism evidence="1">
    <name type="scientific">viral metagenome</name>
    <dbReference type="NCBI Taxonomy" id="1070528"/>
    <lineage>
        <taxon>unclassified sequences</taxon>
        <taxon>metagenomes</taxon>
        <taxon>organismal metagenomes</taxon>
    </lineage>
</organism>
<dbReference type="AlphaFoldDB" id="A0A6C0H3M6"/>
<dbReference type="EMBL" id="MN739861">
    <property type="protein sequence ID" value="QHT75007.1"/>
    <property type="molecule type" value="Genomic_DNA"/>
</dbReference>
<reference evidence="1" key="1">
    <citation type="journal article" date="2020" name="Nature">
        <title>Giant virus diversity and host interactions through global metagenomics.</title>
        <authorList>
            <person name="Schulz F."/>
            <person name="Roux S."/>
            <person name="Paez-Espino D."/>
            <person name="Jungbluth S."/>
            <person name="Walsh D.A."/>
            <person name="Denef V.J."/>
            <person name="McMahon K.D."/>
            <person name="Konstantinidis K.T."/>
            <person name="Eloe-Fadrosh E.A."/>
            <person name="Kyrpides N.C."/>
            <person name="Woyke T."/>
        </authorList>
    </citation>
    <scope>NUCLEOTIDE SEQUENCE</scope>
    <source>
        <strain evidence="1">GVMAG-M-3300023179-62</strain>
    </source>
</reference>
<name>A0A6C0H3M6_9ZZZZ</name>
<sequence length="682" mass="79766">MQQLCEKLCKFYNANILDDQTYEIYNGFHKASSDNIGTGHGKQTLMKLILNHFRGDPEPRPEFIGGPKNLTVHWSDKYEKMIYIFGEYHSAIIDCDEGDMDIPDAKKMSIEYFLGELIRTTDKYLDIFIEIPMLSNKETKKYHNNFLPLEKDSRLSKLFEKFKECVEYNTRDGDRCKLARVHYFDIRKKEDMEGFSEGTDIISYFLIEIQYLFNNALHFEKSYKELEIDITVRIESDKQIMSVLNGLRQLNTTKFNKFWTSPLRDNIYIKKELNKLDPEMKQLIVDYVDKEIIRRATRIRSEWEKDTTLIFSTSKDEFEFCRAVKRILHSVHHVYSGVIDAYLLARMFKKFKLKEKADQPDTARNIIIYGGLSHAEIVRRFLKYVLNFDDIASSGEREIRIETGGKETTCVDMKSIKYPLFEYPKKQVLVLCQRSEGFNEKISIKDRLIPTLEKIINTFLKEKIGNDIADIKYMVDLDPTKKQDKADFNMVLANHSKKGRAFRDQHLDFYDLVVLQTCPFLYMDMKMVNDILKDYGYLICTTVLLNGKSNKIILEPLVKKITDAGFTEVTDRFLTFQKKASIPDPKILVEKLILGGQNLSIDDRNAINKIIQKNIDFKNLSLLKQDYTNQVHRGMVIVLLLLSKNNPCSPFFPIEKRPENHEYAVVTKKLEDNFIQSFASTQ</sequence>